<evidence type="ECO:0000256" key="3">
    <source>
        <dbReference type="ARBA" id="ARBA00022741"/>
    </source>
</evidence>
<dbReference type="Proteomes" id="UP000585272">
    <property type="component" value="Unassembled WGS sequence"/>
</dbReference>
<evidence type="ECO:0000256" key="5">
    <source>
        <dbReference type="ARBA" id="ARBA00023251"/>
    </source>
</evidence>
<keyword evidence="5" id="KW-0046">Antibiotic resistance</keyword>
<evidence type="ECO:0000256" key="4">
    <source>
        <dbReference type="ARBA" id="ARBA00022840"/>
    </source>
</evidence>
<proteinExistence type="predicted"/>
<dbReference type="GO" id="GO:0005524">
    <property type="term" value="F:ATP binding"/>
    <property type="evidence" value="ECO:0007669"/>
    <property type="project" value="UniProtKB-KW"/>
</dbReference>
<evidence type="ECO:0000256" key="1">
    <source>
        <dbReference type="ARBA" id="ARBA00004202"/>
    </source>
</evidence>
<evidence type="ECO:0000256" key="2">
    <source>
        <dbReference type="ARBA" id="ARBA00022448"/>
    </source>
</evidence>
<dbReference type="InterPro" id="IPR017871">
    <property type="entry name" value="ABC_transporter-like_CS"/>
</dbReference>
<dbReference type="SUPFAM" id="SSF52540">
    <property type="entry name" value="P-loop containing nucleoside triphosphate hydrolases"/>
    <property type="match status" value="1"/>
</dbReference>
<dbReference type="PROSITE" id="PS50893">
    <property type="entry name" value="ABC_TRANSPORTER_2"/>
    <property type="match status" value="1"/>
</dbReference>
<dbReference type="RefSeq" id="WP_183338906.1">
    <property type="nucleotide sequence ID" value="NZ_JACHNU010000001.1"/>
</dbReference>
<dbReference type="InterPro" id="IPR027417">
    <property type="entry name" value="P-loop_NTPase"/>
</dbReference>
<organism evidence="8 9">
    <name type="scientific">Conexibacter arvalis</name>
    <dbReference type="NCBI Taxonomy" id="912552"/>
    <lineage>
        <taxon>Bacteria</taxon>
        <taxon>Bacillati</taxon>
        <taxon>Actinomycetota</taxon>
        <taxon>Thermoleophilia</taxon>
        <taxon>Solirubrobacterales</taxon>
        <taxon>Conexibacteraceae</taxon>
        <taxon>Conexibacter</taxon>
    </lineage>
</organism>
<comment type="caution">
    <text evidence="8">The sequence shown here is derived from an EMBL/GenBank/DDBJ whole genome shotgun (WGS) entry which is preliminary data.</text>
</comment>
<name>A0A840IAC2_9ACTN</name>
<accession>A0A840IAC2</accession>
<dbReference type="GO" id="GO:0005886">
    <property type="term" value="C:plasma membrane"/>
    <property type="evidence" value="ECO:0007669"/>
    <property type="project" value="UniProtKB-SubCell"/>
</dbReference>
<reference evidence="8 9" key="1">
    <citation type="submission" date="2020-08" db="EMBL/GenBank/DDBJ databases">
        <title>Genomic Encyclopedia of Archaeal and Bacterial Type Strains, Phase II (KMG-II): from individual species to whole genera.</title>
        <authorList>
            <person name="Goeker M."/>
        </authorList>
    </citation>
    <scope>NUCLEOTIDE SEQUENCE [LARGE SCALE GENOMIC DNA]</scope>
    <source>
        <strain evidence="8 9">DSM 23288</strain>
    </source>
</reference>
<evidence type="ECO:0000259" key="7">
    <source>
        <dbReference type="PROSITE" id="PS50893"/>
    </source>
</evidence>
<dbReference type="SMART" id="SM00382">
    <property type="entry name" value="AAA"/>
    <property type="match status" value="1"/>
</dbReference>
<keyword evidence="4 8" id="KW-0067">ATP-binding</keyword>
<dbReference type="AlphaFoldDB" id="A0A840IAC2"/>
<keyword evidence="9" id="KW-1185">Reference proteome</keyword>
<keyword evidence="3" id="KW-0547">Nucleotide-binding</keyword>
<evidence type="ECO:0000313" key="8">
    <source>
        <dbReference type="EMBL" id="MBB4661064.1"/>
    </source>
</evidence>
<keyword evidence="2" id="KW-0813">Transport</keyword>
<sequence>MPNAGNNVAARGDRDAAAPPGRDAVPALAVAGLAKRYGERVALRDVSFEAGAGELVALTGPNGAGKTTLLSILAGIQPPDAGTVSRPPGEIGWVPQQPAVYSKLSVAENLRLFARLERVRDVDAAVRGMLEQTGLADRADDEVGRLSGGNRQRVNIAVGLLAAPPVLLLDEPSSSLDPRQRERLWEFIAALAARGTTVVYSTHNVQEAERHADRVLVLADGELLFCGTPAELEAAVDGEAAARGARDFETSFVRFLHERGH</sequence>
<feature type="region of interest" description="Disordered" evidence="6">
    <location>
        <begin position="1"/>
        <end position="22"/>
    </location>
</feature>
<evidence type="ECO:0000256" key="6">
    <source>
        <dbReference type="SAM" id="MobiDB-lite"/>
    </source>
</evidence>
<dbReference type="GO" id="GO:0016887">
    <property type="term" value="F:ATP hydrolysis activity"/>
    <property type="evidence" value="ECO:0007669"/>
    <property type="project" value="InterPro"/>
</dbReference>
<dbReference type="InterPro" id="IPR050763">
    <property type="entry name" value="ABC_transporter_ATP-binding"/>
</dbReference>
<gene>
    <name evidence="8" type="ORF">BDZ31_000637</name>
</gene>
<dbReference type="PROSITE" id="PS00211">
    <property type="entry name" value="ABC_TRANSPORTER_1"/>
    <property type="match status" value="1"/>
</dbReference>
<dbReference type="GO" id="GO:0046677">
    <property type="term" value="P:response to antibiotic"/>
    <property type="evidence" value="ECO:0007669"/>
    <property type="project" value="UniProtKB-KW"/>
</dbReference>
<dbReference type="Gene3D" id="3.40.50.300">
    <property type="entry name" value="P-loop containing nucleotide triphosphate hydrolases"/>
    <property type="match status" value="1"/>
</dbReference>
<dbReference type="PANTHER" id="PTHR42711">
    <property type="entry name" value="ABC TRANSPORTER ATP-BINDING PROTEIN"/>
    <property type="match status" value="1"/>
</dbReference>
<feature type="domain" description="ABC transporter" evidence="7">
    <location>
        <begin position="28"/>
        <end position="245"/>
    </location>
</feature>
<dbReference type="InterPro" id="IPR003593">
    <property type="entry name" value="AAA+_ATPase"/>
</dbReference>
<dbReference type="EMBL" id="JACHNU010000001">
    <property type="protein sequence ID" value="MBB4661064.1"/>
    <property type="molecule type" value="Genomic_DNA"/>
</dbReference>
<dbReference type="InterPro" id="IPR003439">
    <property type="entry name" value="ABC_transporter-like_ATP-bd"/>
</dbReference>
<comment type="subcellular location">
    <subcellularLocation>
        <location evidence="1">Cell membrane</location>
        <topology evidence="1">Peripheral membrane protein</topology>
    </subcellularLocation>
</comment>
<protein>
    <submittedName>
        <fullName evidence="8">ABC-2 type transport system ATP-binding protein</fullName>
    </submittedName>
</protein>
<evidence type="ECO:0000313" key="9">
    <source>
        <dbReference type="Proteomes" id="UP000585272"/>
    </source>
</evidence>
<dbReference type="Pfam" id="PF00005">
    <property type="entry name" value="ABC_tran"/>
    <property type="match status" value="1"/>
</dbReference>
<dbReference type="PANTHER" id="PTHR42711:SF17">
    <property type="entry name" value="ABC TRANSPORTER ATP-BINDING PROTEIN"/>
    <property type="match status" value="1"/>
</dbReference>